<proteinExistence type="predicted"/>
<sequence>MVGSIIPAAIHEENAVDISTEYYVDYVLIAPYDPATIFIQYWPHTVHPTKLPHPGQIHEHNARIQSIRQVVWMPGKTTIPIGGILFTFERGSRQLCLIHSIEK</sequence>
<comment type="caution">
    <text evidence="1">The sequence shown here is derived from an EMBL/GenBank/DDBJ whole genome shotgun (WGS) entry which is preliminary data.</text>
</comment>
<keyword evidence="2" id="KW-1185">Reference proteome</keyword>
<protein>
    <submittedName>
        <fullName evidence="1">Uncharacterized protein</fullName>
    </submittedName>
</protein>
<organism evidence="1 2">
    <name type="scientific">Euroglyphus maynei</name>
    <name type="common">Mayne's house dust mite</name>
    <dbReference type="NCBI Taxonomy" id="6958"/>
    <lineage>
        <taxon>Eukaryota</taxon>
        <taxon>Metazoa</taxon>
        <taxon>Ecdysozoa</taxon>
        <taxon>Arthropoda</taxon>
        <taxon>Chelicerata</taxon>
        <taxon>Arachnida</taxon>
        <taxon>Acari</taxon>
        <taxon>Acariformes</taxon>
        <taxon>Sarcoptiformes</taxon>
        <taxon>Astigmata</taxon>
        <taxon>Psoroptidia</taxon>
        <taxon>Analgoidea</taxon>
        <taxon>Pyroglyphidae</taxon>
        <taxon>Pyroglyphinae</taxon>
        <taxon>Euroglyphus</taxon>
    </lineage>
</organism>
<reference evidence="1 2" key="1">
    <citation type="submission" date="2017-03" db="EMBL/GenBank/DDBJ databases">
        <title>Genome Survey of Euroglyphus maynei.</title>
        <authorList>
            <person name="Arlian L.G."/>
            <person name="Morgan M.S."/>
            <person name="Rider S.D."/>
        </authorList>
    </citation>
    <scope>NUCLEOTIDE SEQUENCE [LARGE SCALE GENOMIC DNA]</scope>
    <source>
        <strain evidence="1">Arlian Lab</strain>
        <tissue evidence="1">Whole body</tissue>
    </source>
</reference>
<name>A0A1Y3BHR1_EURMA</name>
<gene>
    <name evidence="1" type="ORF">BLA29_003364</name>
</gene>
<evidence type="ECO:0000313" key="1">
    <source>
        <dbReference type="EMBL" id="OTF79126.1"/>
    </source>
</evidence>
<evidence type="ECO:0000313" key="2">
    <source>
        <dbReference type="Proteomes" id="UP000194236"/>
    </source>
</evidence>
<accession>A0A1Y3BHR1</accession>
<dbReference type="AlphaFoldDB" id="A0A1Y3BHR1"/>
<dbReference type="Proteomes" id="UP000194236">
    <property type="component" value="Unassembled WGS sequence"/>
</dbReference>
<dbReference type="EMBL" id="MUJZ01024750">
    <property type="protein sequence ID" value="OTF79126.1"/>
    <property type="molecule type" value="Genomic_DNA"/>
</dbReference>